<evidence type="ECO:0000256" key="1">
    <source>
        <dbReference type="SAM" id="MobiDB-lite"/>
    </source>
</evidence>
<evidence type="ECO:0000313" key="2">
    <source>
        <dbReference type="EMBL" id="RUS34466.1"/>
    </source>
</evidence>
<dbReference type="Proteomes" id="UP000274822">
    <property type="component" value="Unassembled WGS sequence"/>
</dbReference>
<gene>
    <name evidence="2" type="ORF">BC938DRAFT_480249</name>
</gene>
<proteinExistence type="predicted"/>
<reference evidence="2 3" key="1">
    <citation type="journal article" date="2018" name="New Phytol.">
        <title>Phylogenomics of Endogonaceae and evolution of mycorrhizas within Mucoromycota.</title>
        <authorList>
            <person name="Chang Y."/>
            <person name="Desiro A."/>
            <person name="Na H."/>
            <person name="Sandor L."/>
            <person name="Lipzen A."/>
            <person name="Clum A."/>
            <person name="Barry K."/>
            <person name="Grigoriev I.V."/>
            <person name="Martin F.M."/>
            <person name="Stajich J.E."/>
            <person name="Smith M.E."/>
            <person name="Bonito G."/>
            <person name="Spatafora J.W."/>
        </authorList>
    </citation>
    <scope>NUCLEOTIDE SEQUENCE [LARGE SCALE GENOMIC DNA]</scope>
    <source>
        <strain evidence="2 3">AD002</strain>
    </source>
</reference>
<dbReference type="AlphaFoldDB" id="A0A433QXG7"/>
<sequence length="123" mass="13388">MHVILDDSDGPIVPCLPHQRPRPPNNIHPPDTLPSTFLTSVPVLLNNTHSPDTPPSLVSPSPASPFSQQHLSLRYATFLGVSLPCVPSSQQHSPPRYAAFLTNVPARFHELRFSLMSPGGTHC</sequence>
<comment type="caution">
    <text evidence="2">The sequence shown here is derived from an EMBL/GenBank/DDBJ whole genome shotgun (WGS) entry which is preliminary data.</text>
</comment>
<protein>
    <submittedName>
        <fullName evidence="2">Uncharacterized protein</fullName>
    </submittedName>
</protein>
<name>A0A433QXG7_9FUNG</name>
<dbReference type="EMBL" id="RBNJ01000470">
    <property type="protein sequence ID" value="RUS34466.1"/>
    <property type="molecule type" value="Genomic_DNA"/>
</dbReference>
<keyword evidence="3" id="KW-1185">Reference proteome</keyword>
<organism evidence="2 3">
    <name type="scientific">Jimgerdemannia flammicorona</name>
    <dbReference type="NCBI Taxonomy" id="994334"/>
    <lineage>
        <taxon>Eukaryota</taxon>
        <taxon>Fungi</taxon>
        <taxon>Fungi incertae sedis</taxon>
        <taxon>Mucoromycota</taxon>
        <taxon>Mucoromycotina</taxon>
        <taxon>Endogonomycetes</taxon>
        <taxon>Endogonales</taxon>
        <taxon>Endogonaceae</taxon>
        <taxon>Jimgerdemannia</taxon>
    </lineage>
</organism>
<evidence type="ECO:0000313" key="3">
    <source>
        <dbReference type="Proteomes" id="UP000274822"/>
    </source>
</evidence>
<feature type="region of interest" description="Disordered" evidence="1">
    <location>
        <begin position="44"/>
        <end position="63"/>
    </location>
</feature>
<accession>A0A433QXG7</accession>